<proteinExistence type="predicted"/>
<dbReference type="Pfam" id="PF07727">
    <property type="entry name" value="RVT_2"/>
    <property type="match status" value="1"/>
</dbReference>
<dbReference type="EMBL" id="JBEDUW010000003">
    <property type="protein sequence ID" value="KAK9939286.1"/>
    <property type="molecule type" value="Genomic_DNA"/>
</dbReference>
<gene>
    <name evidence="2" type="ORF">M0R45_015986</name>
</gene>
<accession>A0AAW1XQU0</accession>
<sequence>MQGLKLDLWQRALHRESIDYHEVFSPVVKHSSIHILLAIVAYFDLELEQLDVQTTFLNGDLEEKIYMKQPEGFEYQVLSLQNEEELEHMSRVPYASAVGSLMYAMVCTRPDI</sequence>
<comment type="caution">
    <text evidence="2">The sequence shown here is derived from an EMBL/GenBank/DDBJ whole genome shotgun (WGS) entry which is preliminary data.</text>
</comment>
<reference evidence="2 3" key="1">
    <citation type="journal article" date="2023" name="G3 (Bethesda)">
        <title>A chromosome-length genome assembly and annotation of blackberry (Rubus argutus, cv. 'Hillquist').</title>
        <authorList>
            <person name="Bruna T."/>
            <person name="Aryal R."/>
            <person name="Dudchenko O."/>
            <person name="Sargent D.J."/>
            <person name="Mead D."/>
            <person name="Buti M."/>
            <person name="Cavallini A."/>
            <person name="Hytonen T."/>
            <person name="Andres J."/>
            <person name="Pham M."/>
            <person name="Weisz D."/>
            <person name="Mascagni F."/>
            <person name="Usai G."/>
            <person name="Natali L."/>
            <person name="Bassil N."/>
            <person name="Fernandez G.E."/>
            <person name="Lomsadze A."/>
            <person name="Armour M."/>
            <person name="Olukolu B."/>
            <person name="Poorten T."/>
            <person name="Britton C."/>
            <person name="Davik J."/>
            <person name="Ashrafi H."/>
            <person name="Aiden E.L."/>
            <person name="Borodovsky M."/>
            <person name="Worthington M."/>
        </authorList>
    </citation>
    <scope>NUCLEOTIDE SEQUENCE [LARGE SCALE GENOMIC DNA]</scope>
    <source>
        <strain evidence="2">PI 553951</strain>
    </source>
</reference>
<evidence type="ECO:0000313" key="3">
    <source>
        <dbReference type="Proteomes" id="UP001457282"/>
    </source>
</evidence>
<dbReference type="InterPro" id="IPR013103">
    <property type="entry name" value="RVT_2"/>
</dbReference>
<feature type="domain" description="Reverse transcriptase Ty1/copia-type" evidence="1">
    <location>
        <begin position="15"/>
        <end position="76"/>
    </location>
</feature>
<protein>
    <recommendedName>
        <fullName evidence="1">Reverse transcriptase Ty1/copia-type domain-containing protein</fullName>
    </recommendedName>
</protein>
<organism evidence="2 3">
    <name type="scientific">Rubus argutus</name>
    <name type="common">Southern blackberry</name>
    <dbReference type="NCBI Taxonomy" id="59490"/>
    <lineage>
        <taxon>Eukaryota</taxon>
        <taxon>Viridiplantae</taxon>
        <taxon>Streptophyta</taxon>
        <taxon>Embryophyta</taxon>
        <taxon>Tracheophyta</taxon>
        <taxon>Spermatophyta</taxon>
        <taxon>Magnoliopsida</taxon>
        <taxon>eudicotyledons</taxon>
        <taxon>Gunneridae</taxon>
        <taxon>Pentapetalae</taxon>
        <taxon>rosids</taxon>
        <taxon>fabids</taxon>
        <taxon>Rosales</taxon>
        <taxon>Rosaceae</taxon>
        <taxon>Rosoideae</taxon>
        <taxon>Rosoideae incertae sedis</taxon>
        <taxon>Rubus</taxon>
    </lineage>
</organism>
<evidence type="ECO:0000313" key="2">
    <source>
        <dbReference type="EMBL" id="KAK9939286.1"/>
    </source>
</evidence>
<evidence type="ECO:0000259" key="1">
    <source>
        <dbReference type="Pfam" id="PF07727"/>
    </source>
</evidence>
<dbReference type="Proteomes" id="UP001457282">
    <property type="component" value="Unassembled WGS sequence"/>
</dbReference>
<dbReference type="AlphaFoldDB" id="A0AAW1XQU0"/>
<keyword evidence="3" id="KW-1185">Reference proteome</keyword>
<name>A0AAW1XQU0_RUBAR</name>